<evidence type="ECO:0000256" key="1">
    <source>
        <dbReference type="SAM" id="MobiDB-lite"/>
    </source>
</evidence>
<dbReference type="AlphaFoldDB" id="A0A6A4GPK7"/>
<name>A0A6A4GPK7_9AGAR</name>
<gene>
    <name evidence="2" type="ORF">BT96DRAFT_1005382</name>
</gene>
<evidence type="ECO:0000313" key="2">
    <source>
        <dbReference type="EMBL" id="KAE9387175.1"/>
    </source>
</evidence>
<feature type="compositionally biased region" description="Polar residues" evidence="1">
    <location>
        <begin position="99"/>
        <end position="111"/>
    </location>
</feature>
<dbReference type="Proteomes" id="UP000799118">
    <property type="component" value="Unassembled WGS sequence"/>
</dbReference>
<feature type="region of interest" description="Disordered" evidence="1">
    <location>
        <begin position="82"/>
        <end position="111"/>
    </location>
</feature>
<sequence length="111" mass="11720">MGKSKNTQCVHTFTSAGRFGKELGTAGILGAWGLVKKREDAASKRMQAAQGLSTELQHALQDILSSSTNNHTDPLMEVDGVGFSLNVGAGPDDNDSDVESTSASQYHSQHS</sequence>
<keyword evidence="3" id="KW-1185">Reference proteome</keyword>
<organism evidence="2 3">
    <name type="scientific">Gymnopus androsaceus JB14</name>
    <dbReference type="NCBI Taxonomy" id="1447944"/>
    <lineage>
        <taxon>Eukaryota</taxon>
        <taxon>Fungi</taxon>
        <taxon>Dikarya</taxon>
        <taxon>Basidiomycota</taxon>
        <taxon>Agaricomycotina</taxon>
        <taxon>Agaricomycetes</taxon>
        <taxon>Agaricomycetidae</taxon>
        <taxon>Agaricales</taxon>
        <taxon>Marasmiineae</taxon>
        <taxon>Omphalotaceae</taxon>
        <taxon>Gymnopus</taxon>
    </lineage>
</organism>
<evidence type="ECO:0000313" key="3">
    <source>
        <dbReference type="Proteomes" id="UP000799118"/>
    </source>
</evidence>
<reference evidence="2" key="1">
    <citation type="journal article" date="2019" name="Environ. Microbiol.">
        <title>Fungal ecological strategies reflected in gene transcription - a case study of two litter decomposers.</title>
        <authorList>
            <person name="Barbi F."/>
            <person name="Kohler A."/>
            <person name="Barry K."/>
            <person name="Baskaran P."/>
            <person name="Daum C."/>
            <person name="Fauchery L."/>
            <person name="Ihrmark K."/>
            <person name="Kuo A."/>
            <person name="LaButti K."/>
            <person name="Lipzen A."/>
            <person name="Morin E."/>
            <person name="Grigoriev I.V."/>
            <person name="Henrissat B."/>
            <person name="Lindahl B."/>
            <person name="Martin F."/>
        </authorList>
    </citation>
    <scope>NUCLEOTIDE SEQUENCE</scope>
    <source>
        <strain evidence="2">JB14</strain>
    </source>
</reference>
<protein>
    <submittedName>
        <fullName evidence="2">Uncharacterized protein</fullName>
    </submittedName>
</protein>
<accession>A0A6A4GPK7</accession>
<proteinExistence type="predicted"/>
<dbReference type="EMBL" id="ML769818">
    <property type="protein sequence ID" value="KAE9387175.1"/>
    <property type="molecule type" value="Genomic_DNA"/>
</dbReference>